<evidence type="ECO:0000313" key="2">
    <source>
        <dbReference type="EMBL" id="KUM46942.1"/>
    </source>
</evidence>
<comment type="caution">
    <text evidence="2">The sequence shown here is derived from an EMBL/GenBank/DDBJ whole genome shotgun (WGS) entry which is preliminary data.</text>
</comment>
<keyword evidence="1" id="KW-1133">Transmembrane helix</keyword>
<dbReference type="EMBL" id="LKAM01000009">
    <property type="protein sequence ID" value="KUM46942.1"/>
    <property type="molecule type" value="Genomic_DNA"/>
</dbReference>
<sequence>MVQSKLLVLVLEDMLVLVDNFVLLLDMLLVLLLGIDLTLMLVLLVFLSCHGPGKNHSNAKGCSPDSKAGIFSWTNGRMASSLSPFYRTVSGISAPALSTLYPPEIVCLLLF</sequence>
<dbReference type="AlphaFoldDB" id="A0A124GMW5"/>
<reference evidence="2" key="1">
    <citation type="journal article" date="2015" name="Genome Biol. Evol.">
        <title>Organellar Genomes of White Spruce (Picea glauca): Assembly and Annotation.</title>
        <authorList>
            <person name="Jackman S.D."/>
            <person name="Warren R.L."/>
            <person name="Gibb E.A."/>
            <person name="Vandervalk B.P."/>
            <person name="Mohamadi H."/>
            <person name="Chu J."/>
            <person name="Raymond A."/>
            <person name="Pleasance S."/>
            <person name="Coope R."/>
            <person name="Wildung M.R."/>
            <person name="Ritland C.E."/>
            <person name="Bousquet J."/>
            <person name="Jones S.J."/>
            <person name="Bohlmann J."/>
            <person name="Birol I."/>
        </authorList>
    </citation>
    <scope>NUCLEOTIDE SEQUENCE [LARGE SCALE GENOMIC DNA]</scope>
    <source>
        <tissue evidence="2">Flushing bud</tissue>
    </source>
</reference>
<keyword evidence="2" id="KW-0496">Mitochondrion</keyword>
<name>A0A124GMW5_PICGL</name>
<keyword evidence="1" id="KW-0812">Transmembrane</keyword>
<organism evidence="2">
    <name type="scientific">Picea glauca</name>
    <name type="common">White spruce</name>
    <name type="synonym">Pinus glauca</name>
    <dbReference type="NCBI Taxonomy" id="3330"/>
    <lineage>
        <taxon>Eukaryota</taxon>
        <taxon>Viridiplantae</taxon>
        <taxon>Streptophyta</taxon>
        <taxon>Embryophyta</taxon>
        <taxon>Tracheophyta</taxon>
        <taxon>Spermatophyta</taxon>
        <taxon>Pinopsida</taxon>
        <taxon>Pinidae</taxon>
        <taxon>Conifers I</taxon>
        <taxon>Pinales</taxon>
        <taxon>Pinaceae</taxon>
        <taxon>Picea</taxon>
    </lineage>
</organism>
<gene>
    <name evidence="2" type="ORF">ABT39_MTgene6397</name>
</gene>
<geneLocation type="mitochondrion" evidence="2"/>
<proteinExistence type="predicted"/>
<feature type="transmembrane region" description="Helical" evidence="1">
    <location>
        <begin position="20"/>
        <end position="47"/>
    </location>
</feature>
<keyword evidence="1" id="KW-0472">Membrane</keyword>
<evidence type="ECO:0000256" key="1">
    <source>
        <dbReference type="SAM" id="Phobius"/>
    </source>
</evidence>
<accession>A0A124GMW5</accession>
<protein>
    <submittedName>
        <fullName evidence="2">Uncharacterized protein</fullName>
    </submittedName>
</protein>